<dbReference type="AlphaFoldDB" id="A0A813K8Q5"/>
<gene>
    <name evidence="2" type="ORF">PGLA2088_LOCUS29425</name>
</gene>
<sequence length="334" mass="35835">LDKRLEQELDMSKIWAAIVEVRGNFKLLEFSKMDQVDMNVDRKKVTDLDRELRAWLQHHEEALKTKASVLEIGEKADSKTVEQVLVLLARQADQLATLVAQDIEQVRGALVRFLEISPDIRKASLSVGLEPREECVACRTLHRGQVVEEITGADGSMYRISAEAMSGTLGQAQLILNERLRFPASLASGLAAGTTVADCAAAATHQVSPLPQLRNLLAADAGWLAAKNVEPKADSQVLLHSRARENMASPTTPRSGAGTPRGRILRPPSAQSAQSAACDRSERTQAGTPSSRPPSARSYFPAVNAGQGLAANPPRAGGNKARSLSKTAVPTGQG</sequence>
<dbReference type="Proteomes" id="UP000626109">
    <property type="component" value="Unassembled WGS sequence"/>
</dbReference>
<proteinExistence type="predicted"/>
<reference evidence="2" key="1">
    <citation type="submission" date="2021-02" db="EMBL/GenBank/DDBJ databases">
        <authorList>
            <person name="Dougan E. K."/>
            <person name="Rhodes N."/>
            <person name="Thang M."/>
            <person name="Chan C."/>
        </authorList>
    </citation>
    <scope>NUCLEOTIDE SEQUENCE</scope>
</reference>
<comment type="caution">
    <text evidence="2">The sequence shown here is derived from an EMBL/GenBank/DDBJ whole genome shotgun (WGS) entry which is preliminary data.</text>
</comment>
<dbReference type="EMBL" id="CAJNNW010028313">
    <property type="protein sequence ID" value="CAE8695588.1"/>
    <property type="molecule type" value="Genomic_DNA"/>
</dbReference>
<feature type="compositionally biased region" description="Polar residues" evidence="1">
    <location>
        <begin position="322"/>
        <end position="334"/>
    </location>
</feature>
<evidence type="ECO:0000313" key="2">
    <source>
        <dbReference type="EMBL" id="CAE8695588.1"/>
    </source>
</evidence>
<feature type="non-terminal residue" evidence="2">
    <location>
        <position position="334"/>
    </location>
</feature>
<accession>A0A813K8Q5</accession>
<evidence type="ECO:0000313" key="3">
    <source>
        <dbReference type="Proteomes" id="UP000626109"/>
    </source>
</evidence>
<organism evidence="2 3">
    <name type="scientific">Polarella glacialis</name>
    <name type="common">Dinoflagellate</name>
    <dbReference type="NCBI Taxonomy" id="89957"/>
    <lineage>
        <taxon>Eukaryota</taxon>
        <taxon>Sar</taxon>
        <taxon>Alveolata</taxon>
        <taxon>Dinophyceae</taxon>
        <taxon>Suessiales</taxon>
        <taxon>Suessiaceae</taxon>
        <taxon>Polarella</taxon>
    </lineage>
</organism>
<name>A0A813K8Q5_POLGL</name>
<protein>
    <submittedName>
        <fullName evidence="2">Uncharacterized protein</fullName>
    </submittedName>
</protein>
<evidence type="ECO:0000256" key="1">
    <source>
        <dbReference type="SAM" id="MobiDB-lite"/>
    </source>
</evidence>
<feature type="region of interest" description="Disordered" evidence="1">
    <location>
        <begin position="242"/>
        <end position="334"/>
    </location>
</feature>